<evidence type="ECO:0000313" key="2">
    <source>
        <dbReference type="EMBL" id="KAF6492760.1"/>
    </source>
</evidence>
<reference evidence="2 3" key="1">
    <citation type="journal article" date="2020" name="Nature">
        <title>Six reference-quality genomes reveal evolution of bat adaptations.</title>
        <authorList>
            <person name="Jebb D."/>
            <person name="Huang Z."/>
            <person name="Pippel M."/>
            <person name="Hughes G.M."/>
            <person name="Lavrichenko K."/>
            <person name="Devanna P."/>
            <person name="Winkler S."/>
            <person name="Jermiin L.S."/>
            <person name="Skirmuntt E.C."/>
            <person name="Katzourakis A."/>
            <person name="Burkitt-Gray L."/>
            <person name="Ray D.A."/>
            <person name="Sullivan K.A.M."/>
            <person name="Roscito J.G."/>
            <person name="Kirilenko B.M."/>
            <person name="Davalos L.M."/>
            <person name="Corthals A.P."/>
            <person name="Power M.L."/>
            <person name="Jones G."/>
            <person name="Ransome R.D."/>
            <person name="Dechmann D.K.N."/>
            <person name="Locatelli A.G."/>
            <person name="Puechmaille S.J."/>
            <person name="Fedrigo O."/>
            <person name="Jarvis E.D."/>
            <person name="Hiller M."/>
            <person name="Vernes S.C."/>
            <person name="Myers E.W."/>
            <person name="Teeling E.C."/>
        </authorList>
    </citation>
    <scope>NUCLEOTIDE SEQUENCE [LARGE SCALE GENOMIC DNA]</scope>
    <source>
        <strain evidence="2">MMolMol1</strain>
        <tissue evidence="2">Muscle</tissue>
    </source>
</reference>
<gene>
    <name evidence="2" type="ORF">HJG59_014164</name>
</gene>
<name>A0A7J8J8J6_MOLMO</name>
<feature type="transmembrane region" description="Helical" evidence="1">
    <location>
        <begin position="60"/>
        <end position="83"/>
    </location>
</feature>
<dbReference type="AlphaFoldDB" id="A0A7J8J8J6"/>
<keyword evidence="1" id="KW-1133">Transmembrane helix</keyword>
<dbReference type="EMBL" id="JACASF010000002">
    <property type="protein sequence ID" value="KAF6492760.1"/>
    <property type="molecule type" value="Genomic_DNA"/>
</dbReference>
<organism evidence="2 3">
    <name type="scientific">Molossus molossus</name>
    <name type="common">Pallas' mastiff bat</name>
    <name type="synonym">Vespertilio molossus</name>
    <dbReference type="NCBI Taxonomy" id="27622"/>
    <lineage>
        <taxon>Eukaryota</taxon>
        <taxon>Metazoa</taxon>
        <taxon>Chordata</taxon>
        <taxon>Craniata</taxon>
        <taxon>Vertebrata</taxon>
        <taxon>Euteleostomi</taxon>
        <taxon>Mammalia</taxon>
        <taxon>Eutheria</taxon>
        <taxon>Laurasiatheria</taxon>
        <taxon>Chiroptera</taxon>
        <taxon>Yangochiroptera</taxon>
        <taxon>Molossidae</taxon>
        <taxon>Molossus</taxon>
    </lineage>
</organism>
<dbReference type="Proteomes" id="UP000550707">
    <property type="component" value="Unassembled WGS sequence"/>
</dbReference>
<sequence length="96" mass="11152">MRGWFSKPSCVTSEDSSYAAYRQSTATIYKTSCQKKKWHSMVRDLACKLGLMVTLKPLTIFPSLPISQPCFLILEIFILYLLYTRHSVRCWAHTKE</sequence>
<evidence type="ECO:0000313" key="3">
    <source>
        <dbReference type="Proteomes" id="UP000550707"/>
    </source>
</evidence>
<accession>A0A7J8J8J6</accession>
<keyword evidence="3" id="KW-1185">Reference proteome</keyword>
<evidence type="ECO:0000256" key="1">
    <source>
        <dbReference type="SAM" id="Phobius"/>
    </source>
</evidence>
<protein>
    <submittedName>
        <fullName evidence="2">Phosphorylase kinase regulatory subunit alpha 2</fullName>
    </submittedName>
</protein>
<proteinExistence type="predicted"/>
<comment type="caution">
    <text evidence="2">The sequence shown here is derived from an EMBL/GenBank/DDBJ whole genome shotgun (WGS) entry which is preliminary data.</text>
</comment>
<keyword evidence="1" id="KW-0472">Membrane</keyword>
<keyword evidence="1" id="KW-0812">Transmembrane</keyword>